<evidence type="ECO:0000313" key="2">
    <source>
        <dbReference type="Proteomes" id="UP000008908"/>
    </source>
</evidence>
<dbReference type="HOGENOM" id="CLU_857251_0_0_10"/>
<dbReference type="PROSITE" id="PS51257">
    <property type="entry name" value="PROKAR_LIPOPROTEIN"/>
    <property type="match status" value="1"/>
</dbReference>
<name>G2PJM7_ALLRU</name>
<dbReference type="OrthoDB" id="5496093at2"/>
<dbReference type="STRING" id="886377.Murru_2955"/>
<evidence type="ECO:0000313" key="1">
    <source>
        <dbReference type="EMBL" id="AEM71977.1"/>
    </source>
</evidence>
<sequence length="318" mass="36527">MKSSIKFNLQSITWILVLFILTSCIDKNQTAESRETSGQENTTPSTAKPKYPLTDNFKNYWYAGDAEITSYKLEQARYGELRDGNAVLIYVTEPFLPKEQVKANGNNPENISVLKLNATKKFLTGIYPYSIMSSTFYPVYDNQHAVKTSLSVQEWCGHVYSQLNNREKFEFTSHSYFEGEADQEFSMEKSFLENEIWTKIRINPENLPQGEISMIPSLEFLRLRHQKMKAYTANATMSSKDGITTYTISYPELERKLMINFMADFPFSIESWTEEFKSGFGSNAKTLTTSASKIKTLKTAYWSKNENKNLILRDSLGL</sequence>
<dbReference type="KEGG" id="mrs:Murru_2955"/>
<dbReference type="EMBL" id="CP002999">
    <property type="protein sequence ID" value="AEM71977.1"/>
    <property type="molecule type" value="Genomic_DNA"/>
</dbReference>
<gene>
    <name evidence="1" type="ordered locus">Murru_2955</name>
</gene>
<reference evidence="1 2" key="2">
    <citation type="journal article" date="2012" name="Stand. Genomic Sci.">
        <title>Complete genome sequence of the facultatively anaerobic, appendaged bacterium Muricauda ruestringensis type strain (B1(T)).</title>
        <authorList>
            <person name="Huntemann M."/>
            <person name="Teshima H."/>
            <person name="Lapidus A."/>
            <person name="Nolan M."/>
            <person name="Lucas S."/>
            <person name="Hammon N."/>
            <person name="Deshpande S."/>
            <person name="Cheng J.F."/>
            <person name="Tapia R."/>
            <person name="Goodwin L.A."/>
            <person name="Pitluck S."/>
            <person name="Liolios K."/>
            <person name="Pagani I."/>
            <person name="Ivanova N."/>
            <person name="Mavromatis K."/>
            <person name="Mikhailova N."/>
            <person name="Pati A."/>
            <person name="Chen A."/>
            <person name="Palaniappan K."/>
            <person name="Land M."/>
            <person name="Hauser L."/>
            <person name="Pan C."/>
            <person name="Brambilla E.M."/>
            <person name="Rohde M."/>
            <person name="Spring S."/>
            <person name="Goker M."/>
            <person name="Detter J.C."/>
            <person name="Bristow J."/>
            <person name="Eisen J.A."/>
            <person name="Markowitz V."/>
            <person name="Hugenholtz P."/>
            <person name="Kyrpides N.C."/>
            <person name="Klenk H.P."/>
            <person name="Woyke T."/>
        </authorList>
    </citation>
    <scope>NUCLEOTIDE SEQUENCE [LARGE SCALE GENOMIC DNA]</scope>
    <source>
        <strain evidence="2">DSM 13258 / LMG 19739 / B1</strain>
    </source>
</reference>
<reference evidence="2" key="1">
    <citation type="submission" date="2011-08" db="EMBL/GenBank/DDBJ databases">
        <title>The complete genome of Muricauda ruestringensis DSM 13258.</title>
        <authorList>
            <person name="Lucas S."/>
            <person name="Han J."/>
            <person name="Lapidus A."/>
            <person name="Bruce D."/>
            <person name="Goodwin L."/>
            <person name="Pitluck S."/>
            <person name="Peters L."/>
            <person name="Kyrpides N."/>
            <person name="Mavromatis K."/>
            <person name="Ivanova N."/>
            <person name="Ovchinnikova G."/>
            <person name="Teshima H."/>
            <person name="Detter J.C."/>
            <person name="Tapia R."/>
            <person name="Han C."/>
            <person name="Land M."/>
            <person name="Hauser L."/>
            <person name="Markowitz V."/>
            <person name="Cheng J.-F."/>
            <person name="Hugenholtz P."/>
            <person name="Woyke T."/>
            <person name="Wu D."/>
            <person name="Spring S."/>
            <person name="Schroeder M."/>
            <person name="Brambilla E."/>
            <person name="Klenk H.-P."/>
            <person name="Eisen J.A."/>
        </authorList>
    </citation>
    <scope>NUCLEOTIDE SEQUENCE [LARGE SCALE GENOMIC DNA]</scope>
    <source>
        <strain evidence="2">DSM 13258 / LMG 19739 / B1</strain>
    </source>
</reference>
<dbReference type="RefSeq" id="WP_014034258.1">
    <property type="nucleotide sequence ID" value="NC_015945.1"/>
</dbReference>
<proteinExistence type="predicted"/>
<dbReference type="eggNOG" id="COG2017">
    <property type="taxonomic scope" value="Bacteria"/>
</dbReference>
<dbReference type="AlphaFoldDB" id="G2PJM7"/>
<dbReference type="Proteomes" id="UP000008908">
    <property type="component" value="Chromosome"/>
</dbReference>
<accession>G2PJM7</accession>
<organism evidence="1 2">
    <name type="scientific">Allomuricauda ruestringensis (strain DSM 13258 / CIP 107369 / LMG 19739 / B1)</name>
    <name type="common">Muricauda ruestringensis</name>
    <dbReference type="NCBI Taxonomy" id="886377"/>
    <lineage>
        <taxon>Bacteria</taxon>
        <taxon>Pseudomonadati</taxon>
        <taxon>Bacteroidota</taxon>
        <taxon>Flavobacteriia</taxon>
        <taxon>Flavobacteriales</taxon>
        <taxon>Flavobacteriaceae</taxon>
        <taxon>Flagellimonas</taxon>
    </lineage>
</organism>
<protein>
    <submittedName>
        <fullName evidence="1">Maf-like protein</fullName>
    </submittedName>
</protein>
<keyword evidence="2" id="KW-1185">Reference proteome</keyword>